<sequence>MPDKNDVVIIELDRPRELRFGHKALKKLSALTGKSLEEFEMDGNNLEELEKVMYCALMFDAKENNETLKLEEMEDLLDYSRSFKYTMEKLQEALESAFGSIPEDVEKN</sequence>
<proteinExistence type="predicted"/>
<dbReference type="OrthoDB" id="1801573at2"/>
<dbReference type="RefSeq" id="WP_125482254.1">
    <property type="nucleotide sequence ID" value="NZ_RSFW01000037.1"/>
</dbReference>
<dbReference type="Proteomes" id="UP000279911">
    <property type="component" value="Unassembled WGS sequence"/>
</dbReference>
<comment type="caution">
    <text evidence="1">The sequence shown here is derived from an EMBL/GenBank/DDBJ whole genome shotgun (WGS) entry which is preliminary data.</text>
</comment>
<name>A0A3R9FQC6_9BACI</name>
<dbReference type="AlphaFoldDB" id="A0A3R9FQC6"/>
<evidence type="ECO:0000313" key="2">
    <source>
        <dbReference type="Proteomes" id="UP000279911"/>
    </source>
</evidence>
<dbReference type="EMBL" id="RSFW01000037">
    <property type="protein sequence ID" value="RSD21077.1"/>
    <property type="molecule type" value="Genomic_DNA"/>
</dbReference>
<protein>
    <recommendedName>
        <fullName evidence="3">Phage tail assembly protein</fullName>
    </recommendedName>
</protein>
<evidence type="ECO:0000313" key="1">
    <source>
        <dbReference type="EMBL" id="RSD21077.1"/>
    </source>
</evidence>
<organism evidence="1 2">
    <name type="scientific">Mesobacillus subterraneus</name>
    <dbReference type="NCBI Taxonomy" id="285983"/>
    <lineage>
        <taxon>Bacteria</taxon>
        <taxon>Bacillati</taxon>
        <taxon>Bacillota</taxon>
        <taxon>Bacilli</taxon>
        <taxon>Bacillales</taxon>
        <taxon>Bacillaceae</taxon>
        <taxon>Mesobacillus</taxon>
    </lineage>
</organism>
<gene>
    <name evidence="1" type="ORF">EJA10_22530</name>
</gene>
<reference evidence="2" key="1">
    <citation type="submission" date="2018-12" db="EMBL/GenBank/DDBJ databases">
        <title>Bacillus chawlae sp. nov., Bacillus glennii sp. nov., and Bacillus saganii sp. nov. Isolated from the Vehicle Assembly Building at Kennedy Space Center where the Viking Spacecraft were Assembled.</title>
        <authorList>
            <person name="Seuylemezian A."/>
            <person name="Vaishampayan P."/>
        </authorList>
    </citation>
    <scope>NUCLEOTIDE SEQUENCE [LARGE SCALE GENOMIC DNA]</scope>
    <source>
        <strain evidence="2">DSM 13966</strain>
    </source>
</reference>
<evidence type="ECO:0008006" key="3">
    <source>
        <dbReference type="Google" id="ProtNLM"/>
    </source>
</evidence>
<accession>A0A3R9FQC6</accession>